<organism evidence="2 3">
    <name type="scientific">Paramecium tetraurelia</name>
    <dbReference type="NCBI Taxonomy" id="5888"/>
    <lineage>
        <taxon>Eukaryota</taxon>
        <taxon>Sar</taxon>
        <taxon>Alveolata</taxon>
        <taxon>Ciliophora</taxon>
        <taxon>Intramacronucleata</taxon>
        <taxon>Oligohymenophorea</taxon>
        <taxon>Peniculida</taxon>
        <taxon>Parameciidae</taxon>
        <taxon>Paramecium</taxon>
    </lineage>
</organism>
<dbReference type="HOGENOM" id="CLU_1108850_0_0_1"/>
<protein>
    <submittedName>
        <fullName evidence="2">Uncharacterized protein</fullName>
    </submittedName>
</protein>
<evidence type="ECO:0000313" key="2">
    <source>
        <dbReference type="EMBL" id="CAK56851.1"/>
    </source>
</evidence>
<sequence>MTQLKLWLFLKKTSESQFKTSQQMNKLMLEKKPQETNNTKPLLLRLLPLMMLLMPLMKLAKLIQHLSLGASFVQVKSKYETIHKRLTDNTSHSQLLQPVVAALTELATHGVNQKALTKIAQLLSEIRQQLVSEKATKTDVEERQAAHWAEFSAHLSNEHTRLVERKAQLEVQIQEQKDTIEDAQSWIEFHTLELENSEERLAGQQAWYAVQSEIYETQTAEREAQNEIVDRLQEHISEKLSTTAQFISKRN</sequence>
<evidence type="ECO:0000256" key="1">
    <source>
        <dbReference type="SAM" id="Coils"/>
    </source>
</evidence>
<keyword evidence="1" id="KW-0175">Coiled coil</keyword>
<keyword evidence="3" id="KW-1185">Reference proteome</keyword>
<dbReference type="InParanoid" id="A0BE84"/>
<gene>
    <name evidence="2" type="ORF">GSPATT00027884001</name>
</gene>
<dbReference type="AlphaFoldDB" id="A0BE84"/>
<reference evidence="2 3" key="1">
    <citation type="journal article" date="2006" name="Nature">
        <title>Global trends of whole-genome duplications revealed by the ciliate Paramecium tetraurelia.</title>
        <authorList>
            <consortium name="Genoscope"/>
            <person name="Aury J.-M."/>
            <person name="Jaillon O."/>
            <person name="Duret L."/>
            <person name="Noel B."/>
            <person name="Jubin C."/>
            <person name="Porcel B.M."/>
            <person name="Segurens B."/>
            <person name="Daubin V."/>
            <person name="Anthouard V."/>
            <person name="Aiach N."/>
            <person name="Arnaiz O."/>
            <person name="Billaut A."/>
            <person name="Beisson J."/>
            <person name="Blanc I."/>
            <person name="Bouhouche K."/>
            <person name="Camara F."/>
            <person name="Duharcourt S."/>
            <person name="Guigo R."/>
            <person name="Gogendeau D."/>
            <person name="Katinka M."/>
            <person name="Keller A.-M."/>
            <person name="Kissmehl R."/>
            <person name="Klotz C."/>
            <person name="Koll F."/>
            <person name="Le Moue A."/>
            <person name="Lepere C."/>
            <person name="Malinsky S."/>
            <person name="Nowacki M."/>
            <person name="Nowak J.K."/>
            <person name="Plattner H."/>
            <person name="Poulain J."/>
            <person name="Ruiz F."/>
            <person name="Serrano V."/>
            <person name="Zagulski M."/>
            <person name="Dessen P."/>
            <person name="Betermier M."/>
            <person name="Weissenbach J."/>
            <person name="Scarpelli C."/>
            <person name="Schachter V."/>
            <person name="Sperling L."/>
            <person name="Meyer E."/>
            <person name="Cohen J."/>
            <person name="Wincker P."/>
        </authorList>
    </citation>
    <scope>NUCLEOTIDE SEQUENCE [LARGE SCALE GENOMIC DNA]</scope>
    <source>
        <strain evidence="2 3">Stock d4-2</strain>
    </source>
</reference>
<dbReference type="Proteomes" id="UP000000600">
    <property type="component" value="Unassembled WGS sequence"/>
</dbReference>
<feature type="coiled-coil region" evidence="1">
    <location>
        <begin position="123"/>
        <end position="179"/>
    </location>
</feature>
<dbReference type="EMBL" id="CT867988">
    <property type="protein sequence ID" value="CAK56851.1"/>
    <property type="molecule type" value="Genomic_DNA"/>
</dbReference>
<dbReference type="KEGG" id="ptm:GSPATT00027884001"/>
<dbReference type="GeneID" id="5010033"/>
<name>A0BE84_PARTE</name>
<proteinExistence type="predicted"/>
<evidence type="ECO:0000313" key="3">
    <source>
        <dbReference type="Proteomes" id="UP000000600"/>
    </source>
</evidence>
<dbReference type="RefSeq" id="XP_001424249.1">
    <property type="nucleotide sequence ID" value="XM_001424212.2"/>
</dbReference>
<accession>A0BE84</accession>